<feature type="transmembrane region" description="Helical" evidence="7">
    <location>
        <begin position="168"/>
        <end position="187"/>
    </location>
</feature>
<dbReference type="InterPro" id="IPR005467">
    <property type="entry name" value="His_kinase_dom"/>
</dbReference>
<dbReference type="Gene3D" id="3.30.565.10">
    <property type="entry name" value="Histidine kinase-like ATPase, C-terminal domain"/>
    <property type="match status" value="1"/>
</dbReference>
<dbReference type="SUPFAM" id="SSF55874">
    <property type="entry name" value="ATPase domain of HSP90 chaperone/DNA topoisomerase II/histidine kinase"/>
    <property type="match status" value="1"/>
</dbReference>
<evidence type="ECO:0000256" key="2">
    <source>
        <dbReference type="ARBA" id="ARBA00012438"/>
    </source>
</evidence>
<accession>Q314J6</accession>
<keyword evidence="7" id="KW-0472">Membrane</keyword>
<dbReference type="RefSeq" id="WP_011366909.1">
    <property type="nucleotide sequence ID" value="NC_007519.1"/>
</dbReference>
<dbReference type="PRINTS" id="PR00344">
    <property type="entry name" value="BCTRLSENSOR"/>
</dbReference>
<evidence type="ECO:0000256" key="7">
    <source>
        <dbReference type="SAM" id="Phobius"/>
    </source>
</evidence>
<evidence type="ECO:0000313" key="9">
    <source>
        <dbReference type="EMBL" id="ABB37650.1"/>
    </source>
</evidence>
<feature type="domain" description="Histidine kinase" evidence="8">
    <location>
        <begin position="487"/>
        <end position="685"/>
    </location>
</feature>
<feature type="transmembrane region" description="Helical" evidence="7">
    <location>
        <begin position="199"/>
        <end position="220"/>
    </location>
</feature>
<dbReference type="SUPFAM" id="SSF55781">
    <property type="entry name" value="GAF domain-like"/>
    <property type="match status" value="1"/>
</dbReference>
<dbReference type="PANTHER" id="PTHR44936:SF10">
    <property type="entry name" value="SENSOR PROTEIN RSTB"/>
    <property type="match status" value="1"/>
</dbReference>
<evidence type="ECO:0000256" key="6">
    <source>
        <dbReference type="ARBA" id="ARBA00022840"/>
    </source>
</evidence>
<gene>
    <name evidence="9" type="ordered locus">Dde_0849</name>
</gene>
<feature type="transmembrane region" description="Helical" evidence="7">
    <location>
        <begin position="60"/>
        <end position="81"/>
    </location>
</feature>
<dbReference type="InterPro" id="IPR004358">
    <property type="entry name" value="Sig_transdc_His_kin-like_C"/>
</dbReference>
<keyword evidence="10" id="KW-1185">Reference proteome</keyword>
<dbReference type="PROSITE" id="PS50109">
    <property type="entry name" value="HIS_KIN"/>
    <property type="match status" value="1"/>
</dbReference>
<dbReference type="Proteomes" id="UP000002710">
    <property type="component" value="Chromosome"/>
</dbReference>
<evidence type="ECO:0000259" key="8">
    <source>
        <dbReference type="PROSITE" id="PS50109"/>
    </source>
</evidence>
<dbReference type="NCBIfam" id="TIGR02916">
    <property type="entry name" value="PEP_his_kin"/>
    <property type="match status" value="1"/>
</dbReference>
<keyword evidence="7" id="KW-0812">Transmembrane</keyword>
<dbReference type="Gene3D" id="3.30.450.40">
    <property type="match status" value="1"/>
</dbReference>
<dbReference type="HOGENOM" id="CLU_024784_1_0_7"/>
<keyword evidence="6" id="KW-0067">ATP-binding</keyword>
<dbReference type="GO" id="GO:0005524">
    <property type="term" value="F:ATP binding"/>
    <property type="evidence" value="ECO:0007669"/>
    <property type="project" value="UniProtKB-KW"/>
</dbReference>
<keyword evidence="5 9" id="KW-0418">Kinase</keyword>
<reference evidence="9 10" key="1">
    <citation type="journal article" date="2011" name="J. Bacteriol.">
        <title>Complete genome sequence and updated annotation of Desulfovibrio alaskensis G20.</title>
        <authorList>
            <person name="Hauser L.J."/>
            <person name="Land M.L."/>
            <person name="Brown S.D."/>
            <person name="Larimer F."/>
            <person name="Keller K.L."/>
            <person name="Rapp-Giles B.J."/>
            <person name="Price M.N."/>
            <person name="Lin M."/>
            <person name="Bruce D.C."/>
            <person name="Detter J.C."/>
            <person name="Tapia R."/>
            <person name="Han C.S."/>
            <person name="Goodwin L.A."/>
            <person name="Cheng J.F."/>
            <person name="Pitluck S."/>
            <person name="Copeland A."/>
            <person name="Lucas S."/>
            <person name="Nolan M."/>
            <person name="Lapidus A.L."/>
            <person name="Palumbo A.V."/>
            <person name="Wall J.D."/>
        </authorList>
    </citation>
    <scope>NUCLEOTIDE SEQUENCE [LARGE SCALE GENOMIC DNA]</scope>
    <source>
        <strain evidence="10">ATCC BAA 1058 / DSM 17464 / G20</strain>
    </source>
</reference>
<proteinExistence type="predicted"/>
<dbReference type="EMBL" id="CP000112">
    <property type="protein sequence ID" value="ABB37650.1"/>
    <property type="molecule type" value="Genomic_DNA"/>
</dbReference>
<feature type="transmembrane region" description="Helical" evidence="7">
    <location>
        <begin position="93"/>
        <end position="114"/>
    </location>
</feature>
<feature type="transmembrane region" description="Helical" evidence="7">
    <location>
        <begin position="134"/>
        <end position="156"/>
    </location>
</feature>
<dbReference type="Pfam" id="PF02518">
    <property type="entry name" value="HATPase_c"/>
    <property type="match status" value="1"/>
</dbReference>
<dbReference type="GO" id="GO:0004673">
    <property type="term" value="F:protein histidine kinase activity"/>
    <property type="evidence" value="ECO:0007669"/>
    <property type="project" value="UniProtKB-EC"/>
</dbReference>
<feature type="transmembrane region" description="Helical" evidence="7">
    <location>
        <begin position="267"/>
        <end position="284"/>
    </location>
</feature>
<sequence length="701" mass="77042">MTLILSVFLGALLAAAFCVYTVRTAGMRRALTVIPAVGVTAAVAAAEGALQYLSVPAHGLLQPVLLLQGLLCPAWLLFGLAYARGFSWQGLSLLNRLLLFASFIPALLVVLFPVSRFLFLPDFTLEQVIYLEPLAFSLYLLIILFLLVALGNLEATLRNARHSDRWRVKLALVGGGTVLMAHVLFYSQGLLHRSIDMNYGGLRTAGSMLGIAMLFFAELRRESGRVTVTGRFALRSTVVLLAGVYLIGLGIAREGVRHFGSEFERHAAIGLLFLLGLAVVLVLLSERVRRRLRIWLQRNFYQDKYDYRSQWMEFTRRLAGVRGMDELTRTVLLHYCEAFGFVGGAWFAADHETQGRVTAGEYYEMDEPQVMPESIDFSLIMELQAPVAIPVLKDRLAAAGRMEEAGCLDFVRATRAEVVVPVAAGDSFEGLLLLGPAIDRSEAYDTEDFELMDAMAHEVGLTVKSFRLGNELAAAREMEAMGKVAAFVLHDLKNQVYTLSLVTENARDFIGEPDFQADMLESLENTVTKMKVLITQLKHLPDAGSLRLAPVDMHELVRKAALQVPGVRLVVQGPQLVAAVDEEQIEKVFVNLFLNAVEAGGDRPVTVTTVQQPVFSVSVRDSAGGIDRDILRRGLFKPFRSTKRRGMGIGLYHCKKIVEAHGAALHVRNRPGEGAEFVIEFAPQQEKPQSAGNGGAKGASV</sequence>
<evidence type="ECO:0000256" key="4">
    <source>
        <dbReference type="ARBA" id="ARBA00022741"/>
    </source>
</evidence>
<dbReference type="SMART" id="SM00387">
    <property type="entry name" value="HATPase_c"/>
    <property type="match status" value="1"/>
</dbReference>
<evidence type="ECO:0000256" key="3">
    <source>
        <dbReference type="ARBA" id="ARBA00022679"/>
    </source>
</evidence>
<keyword evidence="7" id="KW-1133">Transmembrane helix</keyword>
<keyword evidence="4" id="KW-0547">Nucleotide-binding</keyword>
<dbReference type="InterPro" id="IPR014265">
    <property type="entry name" value="XrtA/PrsK"/>
</dbReference>
<protein>
    <recommendedName>
        <fullName evidence="2">histidine kinase</fullName>
        <ecNumber evidence="2">2.7.13.3</ecNumber>
    </recommendedName>
</protein>
<dbReference type="eggNOG" id="COG4251">
    <property type="taxonomic scope" value="Bacteria"/>
</dbReference>
<evidence type="ECO:0000256" key="1">
    <source>
        <dbReference type="ARBA" id="ARBA00000085"/>
    </source>
</evidence>
<dbReference type="AlphaFoldDB" id="Q314J6"/>
<dbReference type="InterPro" id="IPR003594">
    <property type="entry name" value="HATPase_dom"/>
</dbReference>
<dbReference type="InterPro" id="IPR036890">
    <property type="entry name" value="HATPase_C_sf"/>
</dbReference>
<dbReference type="STRING" id="207559.Dde_0849"/>
<feature type="transmembrane region" description="Helical" evidence="7">
    <location>
        <begin position="232"/>
        <end position="252"/>
    </location>
</feature>
<evidence type="ECO:0000256" key="5">
    <source>
        <dbReference type="ARBA" id="ARBA00022777"/>
    </source>
</evidence>
<evidence type="ECO:0000313" key="10">
    <source>
        <dbReference type="Proteomes" id="UP000002710"/>
    </source>
</evidence>
<organism evidence="9 10">
    <name type="scientific">Oleidesulfovibrio alaskensis (strain ATCC BAA-1058 / DSM 17464 / G20)</name>
    <name type="common">Desulfovibrio alaskensis</name>
    <dbReference type="NCBI Taxonomy" id="207559"/>
    <lineage>
        <taxon>Bacteria</taxon>
        <taxon>Pseudomonadati</taxon>
        <taxon>Thermodesulfobacteriota</taxon>
        <taxon>Desulfovibrionia</taxon>
        <taxon>Desulfovibrionales</taxon>
        <taxon>Desulfovibrionaceae</taxon>
        <taxon>Oleidesulfovibrio</taxon>
    </lineage>
</organism>
<comment type="catalytic activity">
    <reaction evidence="1">
        <text>ATP + protein L-histidine = ADP + protein N-phospho-L-histidine.</text>
        <dbReference type="EC" id="2.7.13.3"/>
    </reaction>
</comment>
<dbReference type="InterPro" id="IPR050980">
    <property type="entry name" value="2C_sensor_his_kinase"/>
</dbReference>
<dbReference type="PANTHER" id="PTHR44936">
    <property type="entry name" value="SENSOR PROTEIN CREC"/>
    <property type="match status" value="1"/>
</dbReference>
<dbReference type="EC" id="2.7.13.3" evidence="2"/>
<dbReference type="KEGG" id="dde:Dde_0849"/>
<dbReference type="InterPro" id="IPR029016">
    <property type="entry name" value="GAF-like_dom_sf"/>
</dbReference>
<name>Q314J6_OLEA2</name>
<keyword evidence="3" id="KW-0808">Transferase</keyword>